<dbReference type="PROSITE" id="PS51257">
    <property type="entry name" value="PROKAR_LIPOPROTEIN"/>
    <property type="match status" value="1"/>
</dbReference>
<name>A0A9W6S3J3_9ACTN</name>
<dbReference type="Proteomes" id="UP001165074">
    <property type="component" value="Unassembled WGS sequence"/>
</dbReference>
<keyword evidence="2" id="KW-0732">Signal</keyword>
<evidence type="ECO:0000256" key="2">
    <source>
        <dbReference type="SAM" id="SignalP"/>
    </source>
</evidence>
<organism evidence="3 4">
    <name type="scientific">Actinoallomurus iriomotensis</name>
    <dbReference type="NCBI Taxonomy" id="478107"/>
    <lineage>
        <taxon>Bacteria</taxon>
        <taxon>Bacillati</taxon>
        <taxon>Actinomycetota</taxon>
        <taxon>Actinomycetes</taxon>
        <taxon>Streptosporangiales</taxon>
        <taxon>Thermomonosporaceae</taxon>
        <taxon>Actinoallomurus</taxon>
    </lineage>
</organism>
<dbReference type="AlphaFoldDB" id="A0A9W6S3J3"/>
<dbReference type="EMBL" id="BSTK01000003">
    <property type="protein sequence ID" value="GLY84745.1"/>
    <property type="molecule type" value="Genomic_DNA"/>
</dbReference>
<gene>
    <name evidence="3" type="ORF">Airi02_026740</name>
</gene>
<comment type="caution">
    <text evidence="3">The sequence shown here is derived from an EMBL/GenBank/DDBJ whole genome shotgun (WGS) entry which is preliminary data.</text>
</comment>
<dbReference type="RefSeq" id="WP_285570736.1">
    <property type="nucleotide sequence ID" value="NZ_BSTK01000003.1"/>
</dbReference>
<evidence type="ECO:0000256" key="1">
    <source>
        <dbReference type="SAM" id="MobiDB-lite"/>
    </source>
</evidence>
<reference evidence="3" key="1">
    <citation type="submission" date="2023-03" db="EMBL/GenBank/DDBJ databases">
        <title>Actinoallomurus iriomotensis NBRC 103684.</title>
        <authorList>
            <person name="Ichikawa N."/>
            <person name="Sato H."/>
            <person name="Tonouchi N."/>
        </authorList>
    </citation>
    <scope>NUCLEOTIDE SEQUENCE</scope>
    <source>
        <strain evidence="3">NBRC 103684</strain>
    </source>
</reference>
<protein>
    <recommendedName>
        <fullName evidence="5">Lipoprotein</fullName>
    </recommendedName>
</protein>
<evidence type="ECO:0000313" key="4">
    <source>
        <dbReference type="Proteomes" id="UP001165074"/>
    </source>
</evidence>
<feature type="region of interest" description="Disordered" evidence="1">
    <location>
        <begin position="30"/>
        <end position="70"/>
    </location>
</feature>
<feature type="chain" id="PRO_5040830769" description="Lipoprotein" evidence="2">
    <location>
        <begin position="21"/>
        <end position="196"/>
    </location>
</feature>
<accession>A0A9W6S3J3</accession>
<feature type="compositionally biased region" description="Low complexity" evidence="1">
    <location>
        <begin position="35"/>
        <end position="60"/>
    </location>
</feature>
<proteinExistence type="predicted"/>
<sequence length="196" mass="20343">MRFRKCVGPLVLMGLLAACGGRTDGGGFHPSGQNAADGSSAAPTAGASGSAGSSAGTTTPGAGGPMPKTPQSALAAYRAYQLAYERAYETNDAGGLSAVAMDPLLSNVTQDIGAVRSQGLIWRFHNILNPRVQGSSSDLSTVVILDCVRTLGSYKYSAKTGRRLTSWRGGTVQYQAVMRYSDNVWKISEATEGGKC</sequence>
<feature type="signal peptide" evidence="2">
    <location>
        <begin position="1"/>
        <end position="20"/>
    </location>
</feature>
<evidence type="ECO:0000313" key="3">
    <source>
        <dbReference type="EMBL" id="GLY84745.1"/>
    </source>
</evidence>
<keyword evidence="4" id="KW-1185">Reference proteome</keyword>
<evidence type="ECO:0008006" key="5">
    <source>
        <dbReference type="Google" id="ProtNLM"/>
    </source>
</evidence>